<dbReference type="EMBL" id="JARKIE010000077">
    <property type="protein sequence ID" value="KAJ7688664.1"/>
    <property type="molecule type" value="Genomic_DNA"/>
</dbReference>
<reference evidence="1" key="1">
    <citation type="submission" date="2023-03" db="EMBL/GenBank/DDBJ databases">
        <title>Massive genome expansion in bonnet fungi (Mycena s.s.) driven by repeated elements and novel gene families across ecological guilds.</title>
        <authorList>
            <consortium name="Lawrence Berkeley National Laboratory"/>
            <person name="Harder C.B."/>
            <person name="Miyauchi S."/>
            <person name="Viragh M."/>
            <person name="Kuo A."/>
            <person name="Thoen E."/>
            <person name="Andreopoulos B."/>
            <person name="Lu D."/>
            <person name="Skrede I."/>
            <person name="Drula E."/>
            <person name="Henrissat B."/>
            <person name="Morin E."/>
            <person name="Kohler A."/>
            <person name="Barry K."/>
            <person name="LaButti K."/>
            <person name="Morin E."/>
            <person name="Salamov A."/>
            <person name="Lipzen A."/>
            <person name="Mereny Z."/>
            <person name="Hegedus B."/>
            <person name="Baldrian P."/>
            <person name="Stursova M."/>
            <person name="Weitz H."/>
            <person name="Taylor A."/>
            <person name="Grigoriev I.V."/>
            <person name="Nagy L.G."/>
            <person name="Martin F."/>
            <person name="Kauserud H."/>
        </authorList>
    </citation>
    <scope>NUCLEOTIDE SEQUENCE</scope>
    <source>
        <strain evidence="1">CBHHK067</strain>
    </source>
</reference>
<dbReference type="AlphaFoldDB" id="A0AAD7GH34"/>
<keyword evidence="2" id="KW-1185">Reference proteome</keyword>
<comment type="caution">
    <text evidence="1">The sequence shown here is derived from an EMBL/GenBank/DDBJ whole genome shotgun (WGS) entry which is preliminary data.</text>
</comment>
<evidence type="ECO:0000313" key="1">
    <source>
        <dbReference type="EMBL" id="KAJ7688664.1"/>
    </source>
</evidence>
<dbReference type="Proteomes" id="UP001221757">
    <property type="component" value="Unassembled WGS sequence"/>
</dbReference>
<accession>A0AAD7GH34</accession>
<protein>
    <submittedName>
        <fullName evidence="1">Uncharacterized protein</fullName>
    </submittedName>
</protein>
<proteinExistence type="predicted"/>
<organism evidence="1 2">
    <name type="scientific">Mycena rosella</name>
    <name type="common">Pink bonnet</name>
    <name type="synonym">Agaricus rosellus</name>
    <dbReference type="NCBI Taxonomy" id="1033263"/>
    <lineage>
        <taxon>Eukaryota</taxon>
        <taxon>Fungi</taxon>
        <taxon>Dikarya</taxon>
        <taxon>Basidiomycota</taxon>
        <taxon>Agaricomycotina</taxon>
        <taxon>Agaricomycetes</taxon>
        <taxon>Agaricomycetidae</taxon>
        <taxon>Agaricales</taxon>
        <taxon>Marasmiineae</taxon>
        <taxon>Mycenaceae</taxon>
        <taxon>Mycena</taxon>
    </lineage>
</organism>
<sequence>MNQQSTVDPPVRRAREYMELTHDRERATEANVDMGTIELRAEDLYDKERSTSRHSLLTTSLSCFNATKLVYPQTR</sequence>
<evidence type="ECO:0000313" key="2">
    <source>
        <dbReference type="Proteomes" id="UP001221757"/>
    </source>
</evidence>
<name>A0AAD7GH34_MYCRO</name>
<gene>
    <name evidence="1" type="ORF">B0H17DRAFT_649484</name>
</gene>